<accession>A0A3A8EG35</accession>
<evidence type="ECO:0000313" key="3">
    <source>
        <dbReference type="Proteomes" id="UP000282388"/>
    </source>
</evidence>
<feature type="transmembrane region" description="Helical" evidence="1">
    <location>
        <begin position="71"/>
        <end position="92"/>
    </location>
</feature>
<organism evidence="2 3">
    <name type="scientific">Acinetobacter tianfuensis</name>
    <dbReference type="NCBI Taxonomy" id="2419603"/>
    <lineage>
        <taxon>Bacteria</taxon>
        <taxon>Pseudomonadati</taxon>
        <taxon>Pseudomonadota</taxon>
        <taxon>Gammaproteobacteria</taxon>
        <taxon>Moraxellales</taxon>
        <taxon>Moraxellaceae</taxon>
        <taxon>Acinetobacter</taxon>
    </lineage>
</organism>
<protein>
    <submittedName>
        <fullName evidence="2">Uncharacterized protein</fullName>
    </submittedName>
</protein>
<evidence type="ECO:0000256" key="1">
    <source>
        <dbReference type="SAM" id="Phobius"/>
    </source>
</evidence>
<comment type="caution">
    <text evidence="2">The sequence shown here is derived from an EMBL/GenBank/DDBJ whole genome shotgun (WGS) entry which is preliminary data.</text>
</comment>
<dbReference type="OrthoDB" id="6700897at2"/>
<dbReference type="EMBL" id="RAXV01000004">
    <property type="protein sequence ID" value="RKG33535.1"/>
    <property type="molecule type" value="Genomic_DNA"/>
</dbReference>
<dbReference type="AlphaFoldDB" id="A0A3A8EG35"/>
<name>A0A3A8EG35_9GAMM</name>
<gene>
    <name evidence="2" type="ORF">D7V32_03460</name>
</gene>
<dbReference type="RefSeq" id="WP_120401523.1">
    <property type="nucleotide sequence ID" value="NZ_RAXV01000004.1"/>
</dbReference>
<evidence type="ECO:0000313" key="2">
    <source>
        <dbReference type="EMBL" id="RKG33535.1"/>
    </source>
</evidence>
<keyword evidence="1" id="KW-1133">Transmembrane helix</keyword>
<reference evidence="2 3" key="1">
    <citation type="submission" date="2018-09" db="EMBL/GenBank/DDBJ databases">
        <title>The draft genome of Acinetobacter spp. strains.</title>
        <authorList>
            <person name="Qin J."/>
            <person name="Feng Y."/>
            <person name="Zong Z."/>
        </authorList>
    </citation>
    <scope>NUCLEOTIDE SEQUENCE [LARGE SCALE GENOMIC DNA]</scope>
    <source>
        <strain evidence="2 3">WCHAc060012</strain>
    </source>
</reference>
<keyword evidence="1" id="KW-0812">Transmembrane</keyword>
<feature type="transmembrane region" description="Helical" evidence="1">
    <location>
        <begin position="29"/>
        <end position="59"/>
    </location>
</feature>
<proteinExistence type="predicted"/>
<sequence length="128" mass="15013">MVSPEQKEIFDALEQQRGHQKQVDRILKVVLPICAFLLCVICANLNVWSTILTFAVMWVSFYATAIKRWPLWHWAIVIFVYCLIDNILSYGAFNSSGFSRQFGTMFIFLGIFGVGRRYFDRWMMKKTI</sequence>
<keyword evidence="3" id="KW-1185">Reference proteome</keyword>
<keyword evidence="1" id="KW-0472">Membrane</keyword>
<feature type="transmembrane region" description="Helical" evidence="1">
    <location>
        <begin position="98"/>
        <end position="119"/>
    </location>
</feature>
<dbReference type="Proteomes" id="UP000282388">
    <property type="component" value="Unassembled WGS sequence"/>
</dbReference>